<dbReference type="CDD" id="cd00222">
    <property type="entry name" value="CollagenBindB"/>
    <property type="match status" value="1"/>
</dbReference>
<dbReference type="InterPro" id="IPR008454">
    <property type="entry name" value="Collagen-bd_Cna-like_B-typ_dom"/>
</dbReference>
<sequence length="481" mass="52770">MFNHKINRYTVTLLAILTVIFGSITQIPKLAHAASDYGDTYITKAELVDENGNPKTDFSQYDSMQANWQFNLPAGTNISAGDTMTVTIPKELTLSNDVNFDIKDAKGNVIGHAVADHTTGKVTITLTDFGAQEAKTSGITGSFKVWVNWNMTEISHETTVHLDWGNAGSTDVNVDTGNTKPDTDEKIAKWGWYDDKDSSIIHWRVRLNYAKVQIDNAIYTDQIGANQELVTGSINAYHVVYAANGVDFTVMNNIPNQSIFEDSSSKFHIDLGSIDDTIVVDYETKIQDGGAANSYENYGELSGDNITTEVTDVYSPEYGGSGQGSTYTKVAGKKIWRDNGNAAKLRPDAITVELHQNGKVIDQQRVSEQTNWQYSFEHLVALDTNGLPYNYTVTEVEVSNYSSQQVGTDFINTLNVVPTTPVQPNTPINTVHQAPAKTIALPQTASQSLKSTAQVLAFVCLFAGLILASGYGVYWLKKKNI</sequence>
<dbReference type="AlphaFoldDB" id="A0A7G9T5A8"/>
<evidence type="ECO:0000259" key="8">
    <source>
        <dbReference type="Pfam" id="PF05738"/>
    </source>
</evidence>
<evidence type="ECO:0000259" key="7">
    <source>
        <dbReference type="Pfam" id="PF05737"/>
    </source>
</evidence>
<gene>
    <name evidence="10" type="ORF">H9L19_07955</name>
</gene>
<dbReference type="Pfam" id="PF05738">
    <property type="entry name" value="Cna_B"/>
    <property type="match status" value="1"/>
</dbReference>
<dbReference type="GO" id="GO:0007155">
    <property type="term" value="P:cell adhesion"/>
    <property type="evidence" value="ECO:0007669"/>
    <property type="project" value="InterPro"/>
</dbReference>
<comment type="subcellular location">
    <subcellularLocation>
        <location evidence="1">Secreted</location>
        <location evidence="1">Cell wall</location>
        <topology evidence="1">Peptidoglycan-anchor</topology>
    </subcellularLocation>
</comment>
<evidence type="ECO:0000313" key="11">
    <source>
        <dbReference type="Proteomes" id="UP000515800"/>
    </source>
</evidence>
<keyword evidence="6" id="KW-1133">Transmembrane helix</keyword>
<evidence type="ECO:0000259" key="9">
    <source>
        <dbReference type="Pfam" id="PF17961"/>
    </source>
</evidence>
<organism evidence="10 11">
    <name type="scientific">Weissella diestrammenae</name>
    <dbReference type="NCBI Taxonomy" id="1162633"/>
    <lineage>
        <taxon>Bacteria</taxon>
        <taxon>Bacillati</taxon>
        <taxon>Bacillota</taxon>
        <taxon>Bacilli</taxon>
        <taxon>Lactobacillales</taxon>
        <taxon>Lactobacillaceae</taxon>
        <taxon>Weissella</taxon>
    </lineage>
</organism>
<dbReference type="Pfam" id="PF17961">
    <property type="entry name" value="Big_8"/>
    <property type="match status" value="1"/>
</dbReference>
<feature type="domain" description="CNA-B" evidence="8">
    <location>
        <begin position="330"/>
        <end position="413"/>
    </location>
</feature>
<dbReference type="Proteomes" id="UP000515800">
    <property type="component" value="Chromosome"/>
</dbReference>
<dbReference type="Gene3D" id="2.60.40.740">
    <property type="match status" value="1"/>
</dbReference>
<feature type="domain" description="Collagen binding" evidence="7">
    <location>
        <begin position="185"/>
        <end position="310"/>
    </location>
</feature>
<evidence type="ECO:0000256" key="4">
    <source>
        <dbReference type="ARBA" id="ARBA00022729"/>
    </source>
</evidence>
<dbReference type="InterPro" id="IPR011252">
    <property type="entry name" value="Fibrogen-bd_dom1"/>
</dbReference>
<keyword evidence="6" id="KW-0812">Transmembrane</keyword>
<evidence type="ECO:0000256" key="1">
    <source>
        <dbReference type="ARBA" id="ARBA00004168"/>
    </source>
</evidence>
<dbReference type="SUPFAM" id="SSF49478">
    <property type="entry name" value="Cna protein B-type domain"/>
    <property type="match status" value="1"/>
</dbReference>
<keyword evidence="3" id="KW-0964">Secreted</keyword>
<reference evidence="10 11" key="1">
    <citation type="submission" date="2020-08" db="EMBL/GenBank/DDBJ databases">
        <title>Genome sequence of Weissella diestrammenae KACC 16890T.</title>
        <authorList>
            <person name="Hyun D.-W."/>
            <person name="Bae J.-W."/>
        </authorList>
    </citation>
    <scope>NUCLEOTIDE SEQUENCE [LARGE SCALE GENOMIC DNA]</scope>
    <source>
        <strain evidence="10 11">KACC 16890</strain>
    </source>
</reference>
<dbReference type="InterPro" id="IPR008456">
    <property type="entry name" value="Collagen-bd_dom"/>
</dbReference>
<protein>
    <submittedName>
        <fullName evidence="10">Cna B-type domain-containing protein</fullName>
    </submittedName>
</protein>
<dbReference type="EMBL" id="CP060724">
    <property type="protein sequence ID" value="QNN75283.1"/>
    <property type="molecule type" value="Genomic_DNA"/>
</dbReference>
<dbReference type="Pfam" id="PF05737">
    <property type="entry name" value="Collagen_bind"/>
    <property type="match status" value="1"/>
</dbReference>
<evidence type="ECO:0000313" key="10">
    <source>
        <dbReference type="EMBL" id="QNN75283.1"/>
    </source>
</evidence>
<evidence type="ECO:0000256" key="2">
    <source>
        <dbReference type="ARBA" id="ARBA00022512"/>
    </source>
</evidence>
<keyword evidence="5" id="KW-0572">Peptidoglycan-anchor</keyword>
<dbReference type="GO" id="GO:0005518">
    <property type="term" value="F:collagen binding"/>
    <property type="evidence" value="ECO:0007669"/>
    <property type="project" value="InterPro"/>
</dbReference>
<keyword evidence="4" id="KW-0732">Signal</keyword>
<evidence type="ECO:0000256" key="3">
    <source>
        <dbReference type="ARBA" id="ARBA00022525"/>
    </source>
</evidence>
<accession>A0A7G9T5A8</accession>
<evidence type="ECO:0000256" key="6">
    <source>
        <dbReference type="SAM" id="Phobius"/>
    </source>
</evidence>
<dbReference type="InterPro" id="IPR008966">
    <property type="entry name" value="Adhesion_dom_sf"/>
</dbReference>
<keyword evidence="6" id="KW-0472">Membrane</keyword>
<evidence type="ECO:0000256" key="5">
    <source>
        <dbReference type="ARBA" id="ARBA00023088"/>
    </source>
</evidence>
<name>A0A7G9T5A8_9LACO</name>
<feature type="domain" description="SDR-like Ig" evidence="9">
    <location>
        <begin position="58"/>
        <end position="157"/>
    </location>
</feature>
<dbReference type="SUPFAM" id="SSF49401">
    <property type="entry name" value="Bacterial adhesins"/>
    <property type="match status" value="2"/>
</dbReference>
<dbReference type="Gene3D" id="2.60.40.1280">
    <property type="match status" value="1"/>
</dbReference>
<keyword evidence="2" id="KW-0134">Cell wall</keyword>
<proteinExistence type="predicted"/>
<dbReference type="KEGG" id="wdi:H9L19_07955"/>
<feature type="transmembrane region" description="Helical" evidence="6">
    <location>
        <begin position="455"/>
        <end position="476"/>
    </location>
</feature>
<dbReference type="InterPro" id="IPR041171">
    <property type="entry name" value="SDR_Ig"/>
</dbReference>
<dbReference type="Gene3D" id="2.60.40.1140">
    <property type="entry name" value="Collagen-binding surface protein Cna, B-type domain"/>
    <property type="match status" value="1"/>
</dbReference>
<dbReference type="RefSeq" id="WP_187529117.1">
    <property type="nucleotide sequence ID" value="NZ_CP060724.1"/>
</dbReference>
<keyword evidence="11" id="KW-1185">Reference proteome</keyword>